<reference evidence="2 3" key="1">
    <citation type="journal article" date="2019" name="Int. J. Syst. Evol. Microbiol.">
        <title>The Global Catalogue of Microorganisms (GCM) 10K type strain sequencing project: providing services to taxonomists for standard genome sequencing and annotation.</title>
        <authorList>
            <consortium name="The Broad Institute Genomics Platform"/>
            <consortium name="The Broad Institute Genome Sequencing Center for Infectious Disease"/>
            <person name="Wu L."/>
            <person name="Ma J."/>
        </authorList>
    </citation>
    <scope>NUCLEOTIDE SEQUENCE [LARGE SCALE GENOMIC DNA]</scope>
    <source>
        <strain evidence="2 3">JCM 4542</strain>
    </source>
</reference>
<gene>
    <name evidence="2" type="ORF">GCM10010315_28420</name>
</gene>
<evidence type="ECO:0000256" key="1">
    <source>
        <dbReference type="SAM" id="Phobius"/>
    </source>
</evidence>
<feature type="transmembrane region" description="Helical" evidence="1">
    <location>
        <begin position="128"/>
        <end position="156"/>
    </location>
</feature>
<evidence type="ECO:0000313" key="2">
    <source>
        <dbReference type="EMBL" id="GAA2716742.1"/>
    </source>
</evidence>
<feature type="transmembrane region" description="Helical" evidence="1">
    <location>
        <begin position="12"/>
        <end position="31"/>
    </location>
</feature>
<feature type="transmembrane region" description="Helical" evidence="1">
    <location>
        <begin position="89"/>
        <end position="108"/>
    </location>
</feature>
<feature type="transmembrane region" description="Helical" evidence="1">
    <location>
        <begin position="43"/>
        <end position="68"/>
    </location>
</feature>
<keyword evidence="1" id="KW-1133">Transmembrane helix</keyword>
<sequence length="161" mass="17890">MPAWATRIARLLPWLALPVCLWRLPIGFGYTMGLDLGPMPGPVWVGVLYVGTLSLLSEAFALACRALVSWWGETVPAWVPRLGGRRIPPMAVIVPATVAGLGLVYLLVDWWLATLRIGGWADGPYGNVWWRVLAMTVSGLFVTWGPLVLALTYGYWRRRCR</sequence>
<dbReference type="Proteomes" id="UP001500886">
    <property type="component" value="Unassembled WGS sequence"/>
</dbReference>
<evidence type="ECO:0008006" key="4">
    <source>
        <dbReference type="Google" id="ProtNLM"/>
    </source>
</evidence>
<keyword evidence="1" id="KW-0472">Membrane</keyword>
<evidence type="ECO:0000313" key="3">
    <source>
        <dbReference type="Proteomes" id="UP001500886"/>
    </source>
</evidence>
<comment type="caution">
    <text evidence="2">The sequence shown here is derived from an EMBL/GenBank/DDBJ whole genome shotgun (WGS) entry which is preliminary data.</text>
</comment>
<keyword evidence="1" id="KW-0812">Transmembrane</keyword>
<dbReference type="EMBL" id="BAAASL010000009">
    <property type="protein sequence ID" value="GAA2716742.1"/>
    <property type="molecule type" value="Genomic_DNA"/>
</dbReference>
<name>A0ABN3TRZ3_9ACTN</name>
<accession>A0ABN3TRZ3</accession>
<keyword evidence="3" id="KW-1185">Reference proteome</keyword>
<protein>
    <recommendedName>
        <fullName evidence="4">DUF3995 domain-containing protein</fullName>
    </recommendedName>
</protein>
<proteinExistence type="predicted"/>
<organism evidence="2 3">
    <name type="scientific">Streptomyces luteosporeus</name>
    <dbReference type="NCBI Taxonomy" id="173856"/>
    <lineage>
        <taxon>Bacteria</taxon>
        <taxon>Bacillati</taxon>
        <taxon>Actinomycetota</taxon>
        <taxon>Actinomycetes</taxon>
        <taxon>Kitasatosporales</taxon>
        <taxon>Streptomycetaceae</taxon>
        <taxon>Streptomyces</taxon>
    </lineage>
</organism>